<dbReference type="AlphaFoldDB" id="A0AAD9LYZ6"/>
<comment type="caution">
    <text evidence="2">The sequence shown here is derived from an EMBL/GenBank/DDBJ whole genome shotgun (WGS) entry which is preliminary data.</text>
</comment>
<sequence>MRKKSPVLTQSSLLLTSELLQDSRWCRSSKIPHWTTSVVPLHHPTVALLTVISGFPILVFYLPTWVLILFPNLSVSPPVLLQTWTGCQRLPAHPAEITVEGGQLRDTCCAYVLFFPFSFRGLVPHHTHRTCPFVFLSPSCSLRLCCPALSVARSGGLFVSQPLLPLTTSPD</sequence>
<evidence type="ECO:0000256" key="1">
    <source>
        <dbReference type="SAM" id="Phobius"/>
    </source>
</evidence>
<feature type="transmembrane region" description="Helical" evidence="1">
    <location>
        <begin position="46"/>
        <end position="70"/>
    </location>
</feature>
<keyword evidence="1" id="KW-0472">Membrane</keyword>
<keyword evidence="1" id="KW-0812">Transmembrane</keyword>
<accession>A0AAD9LYZ6</accession>
<dbReference type="EMBL" id="MU842921">
    <property type="protein sequence ID" value="KAK2026112.1"/>
    <property type="molecule type" value="Genomic_DNA"/>
</dbReference>
<proteinExistence type="predicted"/>
<dbReference type="Proteomes" id="UP001232148">
    <property type="component" value="Unassembled WGS sequence"/>
</dbReference>
<keyword evidence="1" id="KW-1133">Transmembrane helix</keyword>
<protein>
    <submittedName>
        <fullName evidence="2">Uncharacterized protein</fullName>
    </submittedName>
</protein>
<gene>
    <name evidence="2" type="ORF">LX32DRAFT_33858</name>
</gene>
<keyword evidence="3" id="KW-1185">Reference proteome</keyword>
<evidence type="ECO:0000313" key="3">
    <source>
        <dbReference type="Proteomes" id="UP001232148"/>
    </source>
</evidence>
<evidence type="ECO:0000313" key="2">
    <source>
        <dbReference type="EMBL" id="KAK2026112.1"/>
    </source>
</evidence>
<reference evidence="2" key="1">
    <citation type="submission" date="2021-06" db="EMBL/GenBank/DDBJ databases">
        <title>Comparative genomics, transcriptomics and evolutionary studies reveal genomic signatures of adaptation to plant cell wall in hemibiotrophic fungi.</title>
        <authorList>
            <consortium name="DOE Joint Genome Institute"/>
            <person name="Baroncelli R."/>
            <person name="Diaz J.F."/>
            <person name="Benocci T."/>
            <person name="Peng M."/>
            <person name="Battaglia E."/>
            <person name="Haridas S."/>
            <person name="Andreopoulos W."/>
            <person name="Labutti K."/>
            <person name="Pangilinan J."/>
            <person name="Floch G.L."/>
            <person name="Makela M.R."/>
            <person name="Henrissat B."/>
            <person name="Grigoriev I.V."/>
            <person name="Crouch J.A."/>
            <person name="De Vries R.P."/>
            <person name="Sukno S.A."/>
            <person name="Thon M.R."/>
        </authorList>
    </citation>
    <scope>NUCLEOTIDE SEQUENCE</scope>
    <source>
        <strain evidence="2">MAFF235873</strain>
    </source>
</reference>
<organism evidence="2 3">
    <name type="scientific">Colletotrichum zoysiae</name>
    <dbReference type="NCBI Taxonomy" id="1216348"/>
    <lineage>
        <taxon>Eukaryota</taxon>
        <taxon>Fungi</taxon>
        <taxon>Dikarya</taxon>
        <taxon>Ascomycota</taxon>
        <taxon>Pezizomycotina</taxon>
        <taxon>Sordariomycetes</taxon>
        <taxon>Hypocreomycetidae</taxon>
        <taxon>Glomerellales</taxon>
        <taxon>Glomerellaceae</taxon>
        <taxon>Colletotrichum</taxon>
        <taxon>Colletotrichum graminicola species complex</taxon>
    </lineage>
</organism>
<name>A0AAD9LYZ6_9PEZI</name>